<dbReference type="RefSeq" id="XP_022084088.1">
    <property type="nucleotide sequence ID" value="XM_022228396.1"/>
</dbReference>
<feature type="transmembrane region" description="Helical" evidence="2">
    <location>
        <begin position="46"/>
        <end position="71"/>
    </location>
</feature>
<accession>A0A8B7XTA6</accession>
<dbReference type="OMA" id="ASFFMYW"/>
<name>A0A8B7XTA6_ACAPL</name>
<feature type="transmembrane region" description="Helical" evidence="2">
    <location>
        <begin position="296"/>
        <end position="316"/>
    </location>
</feature>
<dbReference type="Pfam" id="PF07690">
    <property type="entry name" value="MFS_1"/>
    <property type="match status" value="1"/>
</dbReference>
<dbReference type="GeneID" id="110975695"/>
<dbReference type="KEGG" id="aplc:110975695"/>
<feature type="transmembrane region" description="Helical" evidence="2">
    <location>
        <begin position="128"/>
        <end position="148"/>
    </location>
</feature>
<keyword evidence="2" id="KW-0472">Membrane</keyword>
<evidence type="ECO:0000256" key="1">
    <source>
        <dbReference type="ARBA" id="ARBA00004141"/>
    </source>
</evidence>
<feature type="transmembrane region" description="Helical" evidence="2">
    <location>
        <begin position="83"/>
        <end position="116"/>
    </location>
</feature>
<feature type="domain" description="Major facilitator superfamily (MFS) profile" evidence="3">
    <location>
        <begin position="12"/>
        <end position="415"/>
    </location>
</feature>
<keyword evidence="2" id="KW-1133">Transmembrane helix</keyword>
<keyword evidence="4" id="KW-1185">Reference proteome</keyword>
<sequence length="445" mass="48004">MAPKDGVWGWFVVVSAFMALYIRMSTTKVFAVLLPSIRDDMQLDTWVVGSLISVMLTLSDFTGLPAAWLCIRSSHRLVVMTGGLMVCVGIISCSLAIGTVHLLLSVIVTGIGMGLVENPPLAMIGSYFQAHYATATSLALSSFPLAVVSSPPMAQLLLDTYGWRGTLLVWGGTTLHIVACGAVLRPVVVSSGEERGCVHIASGDEGHSRDGKAPVSRLRKFIQSNHLGLLKNLSFFTVVSVLCCERLVFSGWVIYLVPHAIQAGLSPYQAVSLPSGTGVANLLGKAVQGVLMDCKLVTSTTLLFATVVTAGLSLMLDPLSDSFAAMFVLGVTYGLAVGTLYPLGMTVLRDLVGDERFMIALGWCAVFLGVFRLPMGFFPGWLYDVSGSYNTSFVVLGAIELLPVPLLTIDLLRRSRWWRCHTNDRRDDYERLNGISNGSLEKSDE</sequence>
<dbReference type="InterPro" id="IPR050327">
    <property type="entry name" value="Proton-linked_MCT"/>
</dbReference>
<feature type="transmembrane region" description="Helical" evidence="2">
    <location>
        <begin position="393"/>
        <end position="412"/>
    </location>
</feature>
<dbReference type="AlphaFoldDB" id="A0A8B7XTA6"/>
<dbReference type="PANTHER" id="PTHR11360">
    <property type="entry name" value="MONOCARBOXYLATE TRANSPORTER"/>
    <property type="match status" value="1"/>
</dbReference>
<evidence type="ECO:0000259" key="3">
    <source>
        <dbReference type="PROSITE" id="PS50850"/>
    </source>
</evidence>
<evidence type="ECO:0000313" key="4">
    <source>
        <dbReference type="Proteomes" id="UP000694845"/>
    </source>
</evidence>
<feature type="transmembrane region" description="Helical" evidence="2">
    <location>
        <begin position="322"/>
        <end position="344"/>
    </location>
</feature>
<reference evidence="5 6" key="1">
    <citation type="submission" date="2025-04" db="UniProtKB">
        <authorList>
            <consortium name="RefSeq"/>
        </authorList>
    </citation>
    <scope>IDENTIFICATION</scope>
</reference>
<evidence type="ECO:0000313" key="5">
    <source>
        <dbReference type="RefSeq" id="XP_022084088.1"/>
    </source>
</evidence>
<evidence type="ECO:0000313" key="6">
    <source>
        <dbReference type="RefSeq" id="XP_022084089.1"/>
    </source>
</evidence>
<keyword evidence="2" id="KW-0812">Transmembrane</keyword>
<dbReference type="OrthoDB" id="2213137at2759"/>
<protein>
    <submittedName>
        <fullName evidence="5 6">Monocarboxylate transporter 13-like</fullName>
    </submittedName>
</protein>
<evidence type="ECO:0000256" key="2">
    <source>
        <dbReference type="SAM" id="Phobius"/>
    </source>
</evidence>
<gene>
    <name evidence="5 6" type="primary">LOC110975695</name>
</gene>
<proteinExistence type="predicted"/>
<dbReference type="SUPFAM" id="SSF103473">
    <property type="entry name" value="MFS general substrate transporter"/>
    <property type="match status" value="1"/>
</dbReference>
<dbReference type="GO" id="GO:0008028">
    <property type="term" value="F:monocarboxylic acid transmembrane transporter activity"/>
    <property type="evidence" value="ECO:0007669"/>
    <property type="project" value="TreeGrafter"/>
</dbReference>
<dbReference type="InterPro" id="IPR036259">
    <property type="entry name" value="MFS_trans_sf"/>
</dbReference>
<dbReference type="InterPro" id="IPR020846">
    <property type="entry name" value="MFS_dom"/>
</dbReference>
<feature type="transmembrane region" description="Helical" evidence="2">
    <location>
        <begin position="7"/>
        <end position="26"/>
    </location>
</feature>
<dbReference type="Proteomes" id="UP000694845">
    <property type="component" value="Unplaced"/>
</dbReference>
<organism evidence="4 5">
    <name type="scientific">Acanthaster planci</name>
    <name type="common">Crown-of-thorns starfish</name>
    <dbReference type="NCBI Taxonomy" id="133434"/>
    <lineage>
        <taxon>Eukaryota</taxon>
        <taxon>Metazoa</taxon>
        <taxon>Echinodermata</taxon>
        <taxon>Eleutherozoa</taxon>
        <taxon>Asterozoa</taxon>
        <taxon>Asteroidea</taxon>
        <taxon>Valvatacea</taxon>
        <taxon>Valvatida</taxon>
        <taxon>Acanthasteridae</taxon>
        <taxon>Acanthaster</taxon>
    </lineage>
</organism>
<feature type="transmembrane region" description="Helical" evidence="2">
    <location>
        <begin position="356"/>
        <end position="373"/>
    </location>
</feature>
<comment type="subcellular location">
    <subcellularLocation>
        <location evidence="1">Membrane</location>
        <topology evidence="1">Multi-pass membrane protein</topology>
    </subcellularLocation>
</comment>
<dbReference type="PROSITE" id="PS50850">
    <property type="entry name" value="MFS"/>
    <property type="match status" value="1"/>
</dbReference>
<dbReference type="InterPro" id="IPR011701">
    <property type="entry name" value="MFS"/>
</dbReference>
<dbReference type="PANTHER" id="PTHR11360:SF303">
    <property type="entry name" value="MAJOR FACILITATOR SUPERFAMILY (MFS) PROFILE DOMAIN-CONTAINING PROTEIN"/>
    <property type="match status" value="1"/>
</dbReference>
<dbReference type="RefSeq" id="XP_022084089.1">
    <property type="nucleotide sequence ID" value="XM_022228397.1"/>
</dbReference>
<dbReference type="GO" id="GO:0016020">
    <property type="term" value="C:membrane"/>
    <property type="evidence" value="ECO:0007669"/>
    <property type="project" value="UniProtKB-SubCell"/>
</dbReference>
<dbReference type="Gene3D" id="1.20.1250.20">
    <property type="entry name" value="MFS general substrate transporter like domains"/>
    <property type="match status" value="1"/>
</dbReference>